<evidence type="ECO:0000256" key="2">
    <source>
        <dbReference type="ARBA" id="ARBA00022519"/>
    </source>
</evidence>
<evidence type="ECO:0000313" key="11">
    <source>
        <dbReference type="Proteomes" id="UP000254343"/>
    </source>
</evidence>
<evidence type="ECO:0000256" key="6">
    <source>
        <dbReference type="SAM" id="Phobius"/>
    </source>
</evidence>
<dbReference type="Proteomes" id="UP000254343">
    <property type="component" value="Unassembled WGS sequence"/>
</dbReference>
<dbReference type="Pfam" id="PF00672">
    <property type="entry name" value="HAMP"/>
    <property type="match status" value="1"/>
</dbReference>
<name>A0A380W4I6_AFIFE</name>
<dbReference type="SMART" id="SM00283">
    <property type="entry name" value="MA"/>
    <property type="match status" value="1"/>
</dbReference>
<keyword evidence="6" id="KW-0472">Membrane</keyword>
<feature type="domain" description="T-SNARE coiled-coil homology" evidence="8">
    <location>
        <begin position="585"/>
        <end position="647"/>
    </location>
</feature>
<sequence>MESVVKLSSPKNDGVNSLLSPRHYGTAGHCIGQLGVSVKFKSISVRIMVAISLVAAGSCAVLGGLGLWRQQATIDTALERESRADYANLTAALDADTRTTLAVANSLAVIPELKALVHAGDRDGTIALTTKVLEKIKPLGLELITIQTPPSISFMRAHAPKAFGDDVGPRRKMVVEAMAEKRAIGGVEVGREILNVFGSSPMIDNGTVIGNVDIGEPFGEAFVKNMKARFGVDVAIHQMNDGKMKTLATTLTDSVTSVDDVKRALSGEIFTHQSEHAGRPVATAFGPIKSYSGKPVAVFEIVRDASAYAALRQSSTMWLGLMTLAAVILAGLISVWIGRGLAEPIRALEGAMRAITAGDHELVVPGAQRADEIGSMAAAVEVFKDSLAETTRLRNAQEQQRAMSEAERRETLHALAMRFEEGVGQIVSSVSTSADDLRGTAESMASTAEEATNQTDLVARVSEDVSRSSQAVAAAIEEMNASINEIAQQVNESTKVTGDAVAQANETNAGVRDLAQAAQRIGDVVKLISEIAAQTNLLALNATIEAARAGEAGRGFAVVASEVKELATQTSKATDEIAAQVAAIQSATRTSVDAIDEITQTIGRVNEIASAIASAVEEQGAATREIANNVSQAAEGTSEVSSNIAGVRDAARETGVTAGRVVDAAAALSENGETLKQQVQAFLNEVRAA</sequence>
<dbReference type="InterPro" id="IPR029150">
    <property type="entry name" value="dCache_3"/>
</dbReference>
<dbReference type="PANTHER" id="PTHR32089">
    <property type="entry name" value="METHYL-ACCEPTING CHEMOTAXIS PROTEIN MCPB"/>
    <property type="match status" value="1"/>
</dbReference>
<feature type="transmembrane region" description="Helical" evidence="6">
    <location>
        <begin position="47"/>
        <end position="68"/>
    </location>
</feature>
<comment type="subcellular location">
    <subcellularLocation>
        <location evidence="1">Cell inner membrane</location>
        <topology evidence="1">Multi-pass membrane protein</topology>
    </subcellularLocation>
</comment>
<keyword evidence="6" id="KW-0812">Transmembrane</keyword>
<feature type="domain" description="HAMP" evidence="9">
    <location>
        <begin position="339"/>
        <end position="392"/>
    </location>
</feature>
<dbReference type="SUPFAM" id="SSF58104">
    <property type="entry name" value="Methyl-accepting chemotaxis protein (MCP) signaling domain"/>
    <property type="match status" value="1"/>
</dbReference>
<accession>A0A380W4I6</accession>
<dbReference type="PANTHER" id="PTHR32089:SF112">
    <property type="entry name" value="LYSOZYME-LIKE PROTEIN-RELATED"/>
    <property type="match status" value="1"/>
</dbReference>
<dbReference type="Gene3D" id="1.10.287.950">
    <property type="entry name" value="Methyl-accepting chemotaxis protein"/>
    <property type="match status" value="1"/>
</dbReference>
<proteinExistence type="inferred from homology"/>
<reference evidence="10 11" key="1">
    <citation type="submission" date="2018-06" db="EMBL/GenBank/DDBJ databases">
        <authorList>
            <consortium name="Pathogen Informatics"/>
            <person name="Doyle S."/>
        </authorList>
    </citation>
    <scope>NUCLEOTIDE SEQUENCE [LARGE SCALE GENOMIC DNA]</scope>
    <source>
        <strain evidence="10 11">NCTC12722</strain>
    </source>
</reference>
<dbReference type="Pfam" id="PF14827">
    <property type="entry name" value="dCache_3"/>
    <property type="match status" value="1"/>
</dbReference>
<keyword evidence="6" id="KW-1133">Transmembrane helix</keyword>
<organism evidence="10 11">
    <name type="scientific">Afipia felis</name>
    <name type="common">Cat scratch disease bacillus</name>
    <dbReference type="NCBI Taxonomy" id="1035"/>
    <lineage>
        <taxon>Bacteria</taxon>
        <taxon>Pseudomonadati</taxon>
        <taxon>Pseudomonadota</taxon>
        <taxon>Alphaproteobacteria</taxon>
        <taxon>Hyphomicrobiales</taxon>
        <taxon>Nitrobacteraceae</taxon>
        <taxon>Afipia</taxon>
    </lineage>
</organism>
<keyword evidence="3 5" id="KW-0807">Transducer</keyword>
<evidence type="ECO:0000259" key="7">
    <source>
        <dbReference type="PROSITE" id="PS50111"/>
    </source>
</evidence>
<dbReference type="GO" id="GO:0007165">
    <property type="term" value="P:signal transduction"/>
    <property type="evidence" value="ECO:0007669"/>
    <property type="project" value="UniProtKB-KW"/>
</dbReference>
<evidence type="ECO:0000256" key="1">
    <source>
        <dbReference type="ARBA" id="ARBA00004429"/>
    </source>
</evidence>
<evidence type="ECO:0000313" key="10">
    <source>
        <dbReference type="EMBL" id="SUU83479.1"/>
    </source>
</evidence>
<dbReference type="PROSITE" id="PS50111">
    <property type="entry name" value="CHEMOTAXIS_TRANSDUC_2"/>
    <property type="match status" value="1"/>
</dbReference>
<dbReference type="InterPro" id="IPR003660">
    <property type="entry name" value="HAMP_dom"/>
</dbReference>
<dbReference type="AlphaFoldDB" id="A0A380W4I6"/>
<protein>
    <submittedName>
        <fullName evidence="10">Methyl-accepting chemotaxis protein 4</fullName>
    </submittedName>
</protein>
<dbReference type="Gene3D" id="6.10.340.10">
    <property type="match status" value="1"/>
</dbReference>
<dbReference type="SUPFAM" id="SSF103190">
    <property type="entry name" value="Sensory domain-like"/>
    <property type="match status" value="1"/>
</dbReference>
<evidence type="ECO:0000259" key="9">
    <source>
        <dbReference type="PROSITE" id="PS50885"/>
    </source>
</evidence>
<dbReference type="Pfam" id="PF00015">
    <property type="entry name" value="MCPsignal"/>
    <property type="match status" value="1"/>
</dbReference>
<evidence type="ECO:0000256" key="5">
    <source>
        <dbReference type="PROSITE-ProRule" id="PRU00284"/>
    </source>
</evidence>
<gene>
    <name evidence="10" type="primary">mcp4_2</name>
    <name evidence="10" type="ORF">NCTC12722_00645</name>
</gene>
<keyword evidence="2" id="KW-1003">Cell membrane</keyword>
<dbReference type="EMBL" id="UIGB01000001">
    <property type="protein sequence ID" value="SUU83479.1"/>
    <property type="molecule type" value="Genomic_DNA"/>
</dbReference>
<dbReference type="InterPro" id="IPR000727">
    <property type="entry name" value="T_SNARE_dom"/>
</dbReference>
<evidence type="ECO:0000259" key="8">
    <source>
        <dbReference type="PROSITE" id="PS50192"/>
    </source>
</evidence>
<dbReference type="InterPro" id="IPR029151">
    <property type="entry name" value="Sensor-like_sf"/>
</dbReference>
<dbReference type="SMART" id="SM00304">
    <property type="entry name" value="HAMP"/>
    <property type="match status" value="2"/>
</dbReference>
<feature type="domain" description="Methyl-accepting transducer" evidence="7">
    <location>
        <begin position="440"/>
        <end position="669"/>
    </location>
</feature>
<keyword evidence="2" id="KW-0997">Cell inner membrane</keyword>
<comment type="similarity">
    <text evidence="4">Belongs to the methyl-accepting chemotaxis (MCP) protein family.</text>
</comment>
<evidence type="ECO:0000256" key="4">
    <source>
        <dbReference type="ARBA" id="ARBA00029447"/>
    </source>
</evidence>
<evidence type="ECO:0000256" key="3">
    <source>
        <dbReference type="ARBA" id="ARBA00023224"/>
    </source>
</evidence>
<dbReference type="InterPro" id="IPR004089">
    <property type="entry name" value="MCPsignal_dom"/>
</dbReference>
<feature type="transmembrane region" description="Helical" evidence="6">
    <location>
        <begin position="317"/>
        <end position="337"/>
    </location>
</feature>
<dbReference type="CDD" id="cd06225">
    <property type="entry name" value="HAMP"/>
    <property type="match status" value="1"/>
</dbReference>
<dbReference type="GO" id="GO:0005886">
    <property type="term" value="C:plasma membrane"/>
    <property type="evidence" value="ECO:0007669"/>
    <property type="project" value="UniProtKB-SubCell"/>
</dbReference>
<dbReference type="PROSITE" id="PS50885">
    <property type="entry name" value="HAMP"/>
    <property type="match status" value="1"/>
</dbReference>
<dbReference type="PROSITE" id="PS50192">
    <property type="entry name" value="T_SNARE"/>
    <property type="match status" value="1"/>
</dbReference>